<dbReference type="PANTHER" id="PTHR19143:SF185">
    <property type="entry name" value="ANGIOPOIETIN-RELATED PROTEIN 5"/>
    <property type="match status" value="1"/>
</dbReference>
<evidence type="ECO:0000259" key="6">
    <source>
        <dbReference type="PROSITE" id="PS51406"/>
    </source>
</evidence>
<keyword evidence="8" id="KW-1185">Reference proteome</keyword>
<feature type="domain" description="Fibrinogen C-terminal" evidence="6">
    <location>
        <begin position="423"/>
        <end position="647"/>
    </location>
</feature>
<dbReference type="AlphaFoldDB" id="A0A087SZH5"/>
<keyword evidence="1" id="KW-0106">Calcium</keyword>
<gene>
    <name evidence="7" type="ORF">X975_17155</name>
</gene>
<dbReference type="PROSITE" id="PS51406">
    <property type="entry name" value="FIBRINOGEN_C_2"/>
    <property type="match status" value="1"/>
</dbReference>
<dbReference type="InterPro" id="IPR020837">
    <property type="entry name" value="Fibrinogen_CS"/>
</dbReference>
<dbReference type="STRING" id="407821.A0A087SZH5"/>
<evidence type="ECO:0000256" key="4">
    <source>
        <dbReference type="SAM" id="MobiDB-lite"/>
    </source>
</evidence>
<dbReference type="InterPro" id="IPR002181">
    <property type="entry name" value="Fibrinogen_a/b/g_C_dom"/>
</dbReference>
<dbReference type="GO" id="GO:0098609">
    <property type="term" value="P:cell-cell adhesion"/>
    <property type="evidence" value="ECO:0007669"/>
    <property type="project" value="UniProtKB-ARBA"/>
</dbReference>
<dbReference type="SMART" id="SM00186">
    <property type="entry name" value="FBG"/>
    <property type="match status" value="1"/>
</dbReference>
<dbReference type="OMA" id="ECLECDR"/>
<organism evidence="7 8">
    <name type="scientific">Stegodyphus mimosarum</name>
    <name type="common">African social velvet spider</name>
    <dbReference type="NCBI Taxonomy" id="407821"/>
    <lineage>
        <taxon>Eukaryota</taxon>
        <taxon>Metazoa</taxon>
        <taxon>Ecdysozoa</taxon>
        <taxon>Arthropoda</taxon>
        <taxon>Chelicerata</taxon>
        <taxon>Arachnida</taxon>
        <taxon>Araneae</taxon>
        <taxon>Araneomorphae</taxon>
        <taxon>Entelegynae</taxon>
        <taxon>Eresoidea</taxon>
        <taxon>Eresidae</taxon>
        <taxon>Stegodyphus</taxon>
    </lineage>
</organism>
<feature type="chain" id="PRO_5001829163" evidence="5">
    <location>
        <begin position="20"/>
        <end position="654"/>
    </location>
</feature>
<keyword evidence="5" id="KW-0732">Signal</keyword>
<feature type="region of interest" description="Disordered" evidence="4">
    <location>
        <begin position="281"/>
        <end position="300"/>
    </location>
</feature>
<dbReference type="Gene3D" id="3.90.215.10">
    <property type="entry name" value="Gamma Fibrinogen, chain A, domain 1"/>
    <property type="match status" value="1"/>
</dbReference>
<dbReference type="NCBIfam" id="NF040941">
    <property type="entry name" value="GGGWT_bact"/>
    <property type="match status" value="1"/>
</dbReference>
<keyword evidence="2" id="KW-1015">Disulfide bond</keyword>
<dbReference type="Proteomes" id="UP000054359">
    <property type="component" value="Unassembled WGS sequence"/>
</dbReference>
<dbReference type="InterPro" id="IPR014716">
    <property type="entry name" value="Fibrinogen_a/b/g_C_1"/>
</dbReference>
<evidence type="ECO:0000256" key="2">
    <source>
        <dbReference type="ARBA" id="ARBA00023157"/>
    </source>
</evidence>
<proteinExistence type="predicted"/>
<name>A0A087SZH5_STEMI</name>
<dbReference type="GO" id="GO:0005615">
    <property type="term" value="C:extracellular space"/>
    <property type="evidence" value="ECO:0007669"/>
    <property type="project" value="TreeGrafter"/>
</dbReference>
<dbReference type="SUPFAM" id="SSF56496">
    <property type="entry name" value="Fibrinogen C-terminal domain-like"/>
    <property type="match status" value="1"/>
</dbReference>
<dbReference type="PANTHER" id="PTHR19143">
    <property type="entry name" value="FIBRINOGEN/TENASCIN/ANGIOPOEITIN"/>
    <property type="match status" value="1"/>
</dbReference>
<dbReference type="GO" id="GO:0030246">
    <property type="term" value="F:carbohydrate binding"/>
    <property type="evidence" value="ECO:0007669"/>
    <property type="project" value="UniProtKB-ARBA"/>
</dbReference>
<reference evidence="7 8" key="1">
    <citation type="submission" date="2013-11" db="EMBL/GenBank/DDBJ databases">
        <title>Genome sequencing of Stegodyphus mimosarum.</title>
        <authorList>
            <person name="Bechsgaard J."/>
        </authorList>
    </citation>
    <scope>NUCLEOTIDE SEQUENCE [LARGE SCALE GENOMIC DNA]</scope>
</reference>
<dbReference type="InterPro" id="IPR036056">
    <property type="entry name" value="Fibrinogen-like_C"/>
</dbReference>
<evidence type="ECO:0000313" key="8">
    <source>
        <dbReference type="Proteomes" id="UP000054359"/>
    </source>
</evidence>
<evidence type="ECO:0000256" key="1">
    <source>
        <dbReference type="ARBA" id="ARBA00022837"/>
    </source>
</evidence>
<dbReference type="PROSITE" id="PS00514">
    <property type="entry name" value="FIBRINOGEN_C_1"/>
    <property type="match status" value="1"/>
</dbReference>
<dbReference type="EMBL" id="KK112673">
    <property type="protein sequence ID" value="KFM58264.1"/>
    <property type="molecule type" value="Genomic_DNA"/>
</dbReference>
<dbReference type="Pfam" id="PF00147">
    <property type="entry name" value="Fibrinogen_C"/>
    <property type="match status" value="1"/>
</dbReference>
<evidence type="ECO:0000313" key="7">
    <source>
        <dbReference type="EMBL" id="KFM58264.1"/>
    </source>
</evidence>
<evidence type="ECO:0000256" key="5">
    <source>
        <dbReference type="SAM" id="SignalP"/>
    </source>
</evidence>
<accession>A0A087SZH5</accession>
<feature type="non-terminal residue" evidence="7">
    <location>
        <position position="654"/>
    </location>
</feature>
<protein>
    <submittedName>
        <fullName evidence="7">Techylectin-5B</fullName>
    </submittedName>
</protein>
<dbReference type="OrthoDB" id="6145874at2759"/>
<dbReference type="FunFam" id="3.90.215.10:FF:000001">
    <property type="entry name" value="Tenascin isoform 1"/>
    <property type="match status" value="1"/>
</dbReference>
<comment type="function">
    <text evidence="3">Lectin involved in innate immunity. Agglutinates all types of human erythrocytes, Gram-positive and Gram-negative bacteria. Has a stronger agglutinating activity towards Gram-negative bacteria than towards Gram-positive bacteria. Specifically recognizes acetyl group-containing substances on agglutinated cells. The hemagglutinating activity was inhibited by EDTA, acetyl group-containing mono- and disaccharides, N-acetyl derivatives of amino acids, other acetyl group-containing substances, propionamide and benzamide. Enhances the antimicrobial activity of big defensin against Gram-positive bacteria but not against Gram-negative bacteria.</text>
</comment>
<feature type="signal peptide" evidence="5">
    <location>
        <begin position="1"/>
        <end position="19"/>
    </location>
</feature>
<dbReference type="InterPro" id="IPR050373">
    <property type="entry name" value="Fibrinogen_C-term_domain"/>
</dbReference>
<sequence>MKFCLAAFICTLLYGFVPGAKTGHHELRRELASVKDTLAGIERKLDSMVVTGNGNRLHSIEVTLSSLMSKVSDINRKSQLLSEIHQDNDARKDILQRISRSLEEMGRRQITTVAKKSGAEVEKLDKVSENVQALYQIFGGMNRKLDDLQTRVERLPKSCPVNDLKVFITKKIDSLTASTAVLSECLECDRESFKDILHSFVRHPIDNVAKKCNPGDLERNIGRIVESKWKDMIDSLQSVVRFKLEDFSSRLEGAIQECNCIATKNSRLTPHDIAYSHDTAQELRAPSKGHTEDGNVPRETPGRIFRKLWRKMTEPINKVGEKIESLAQTLELSNAKYHNETLIKLKEWVGKIKGGEGCSKQMQSVVNTTKDIAQRLGLMESRQLALQNSCAKILSEVERVKITLKVGNSAFIPGVTEGFFEGVGEGYLATSCADLQAQGTVKNGIYTIKPKEAPEAFLAFCDLETEGGGWTVLQRRGDFGEEFRQNFTQNWDMYKRGFGDPQREFWIGNEKIHLLSTQDDVKLRIELEDFEGNTAYAEYSRFRVEDESNQYRLSVGEYQGNATDSLSLHDGKLFSTYDRDNDEVAACCNCADTFKGGWWYYRCFEANLNGPYHTNPTENGYFLGIIWERWQGDYSLKSSEMKIRPISFDEPQDP</sequence>
<dbReference type="CDD" id="cd00087">
    <property type="entry name" value="FReD"/>
    <property type="match status" value="1"/>
</dbReference>
<evidence type="ECO:0000256" key="3">
    <source>
        <dbReference type="ARBA" id="ARBA00053344"/>
    </source>
</evidence>